<evidence type="ECO:0000256" key="3">
    <source>
        <dbReference type="ARBA" id="ARBA00023015"/>
    </source>
</evidence>
<keyword evidence="5" id="KW-0804">Transcription</keyword>
<evidence type="ECO:0000256" key="2">
    <source>
        <dbReference type="ARBA" id="ARBA00022840"/>
    </source>
</evidence>
<dbReference type="SMART" id="SM00382">
    <property type="entry name" value="AAA"/>
    <property type="match status" value="1"/>
</dbReference>
<organism evidence="9 10">
    <name type="scientific">Filimonas lacunae</name>
    <dbReference type="NCBI Taxonomy" id="477680"/>
    <lineage>
        <taxon>Bacteria</taxon>
        <taxon>Pseudomonadati</taxon>
        <taxon>Bacteroidota</taxon>
        <taxon>Chitinophagia</taxon>
        <taxon>Chitinophagales</taxon>
        <taxon>Chitinophagaceae</taxon>
        <taxon>Filimonas</taxon>
    </lineage>
</organism>
<dbReference type="PROSITE" id="PS00675">
    <property type="entry name" value="SIGMA54_INTERACT_1"/>
    <property type="match status" value="1"/>
</dbReference>
<evidence type="ECO:0000256" key="1">
    <source>
        <dbReference type="ARBA" id="ARBA00022741"/>
    </source>
</evidence>
<dbReference type="InterPro" id="IPR002078">
    <property type="entry name" value="Sigma_54_int"/>
</dbReference>
<dbReference type="PANTHER" id="PTHR32071:SF81">
    <property type="entry name" value="PROPIONATE CATABOLISM OPERON REGULATORY PROTEIN"/>
    <property type="match status" value="1"/>
</dbReference>
<keyword evidence="3" id="KW-0805">Transcription regulation</keyword>
<protein>
    <submittedName>
        <fullName evidence="9">Two component, sigma54 specific, transcriptional regulator, Fis family</fullName>
    </submittedName>
</protein>
<dbReference type="InterPro" id="IPR025944">
    <property type="entry name" value="Sigma_54_int_dom_CS"/>
</dbReference>
<dbReference type="Proteomes" id="UP000186917">
    <property type="component" value="Unassembled WGS sequence"/>
</dbReference>
<dbReference type="Gene3D" id="1.10.8.60">
    <property type="match status" value="1"/>
</dbReference>
<dbReference type="PROSITE" id="PS50110">
    <property type="entry name" value="RESPONSE_REGULATORY"/>
    <property type="match status" value="1"/>
</dbReference>
<dbReference type="InterPro" id="IPR058031">
    <property type="entry name" value="AAA_lid_NorR"/>
</dbReference>
<proteinExistence type="predicted"/>
<dbReference type="SMART" id="SM00448">
    <property type="entry name" value="REC"/>
    <property type="match status" value="1"/>
</dbReference>
<dbReference type="PROSITE" id="PS00676">
    <property type="entry name" value="SIGMA54_INTERACT_2"/>
    <property type="match status" value="1"/>
</dbReference>
<dbReference type="AlphaFoldDB" id="A0A173MH40"/>
<dbReference type="KEGG" id="fln:FLA_2943"/>
<dbReference type="SUPFAM" id="SSF46689">
    <property type="entry name" value="Homeodomain-like"/>
    <property type="match status" value="1"/>
</dbReference>
<keyword evidence="10" id="KW-1185">Reference proteome</keyword>
<keyword evidence="1" id="KW-0547">Nucleotide-binding</keyword>
<dbReference type="EMBL" id="FTOR01000002">
    <property type="protein sequence ID" value="SIS97781.1"/>
    <property type="molecule type" value="Genomic_DNA"/>
</dbReference>
<name>A0A173MH40_9BACT</name>
<dbReference type="Gene3D" id="3.40.50.2300">
    <property type="match status" value="1"/>
</dbReference>
<dbReference type="CDD" id="cd17534">
    <property type="entry name" value="REC_DC-like"/>
    <property type="match status" value="1"/>
</dbReference>
<feature type="domain" description="Sigma-54 factor interaction" evidence="7">
    <location>
        <begin position="146"/>
        <end position="374"/>
    </location>
</feature>
<dbReference type="GO" id="GO:0000160">
    <property type="term" value="P:phosphorelay signal transduction system"/>
    <property type="evidence" value="ECO:0007669"/>
    <property type="project" value="InterPro"/>
</dbReference>
<reference evidence="10" key="1">
    <citation type="submission" date="2017-01" db="EMBL/GenBank/DDBJ databases">
        <authorList>
            <person name="Varghese N."/>
            <person name="Submissions S."/>
        </authorList>
    </citation>
    <scope>NUCLEOTIDE SEQUENCE [LARGE SCALE GENOMIC DNA]</scope>
    <source>
        <strain evidence="10">DSM 21054</strain>
    </source>
</reference>
<dbReference type="InterPro" id="IPR001789">
    <property type="entry name" value="Sig_transdc_resp-reg_receiver"/>
</dbReference>
<evidence type="ECO:0000256" key="5">
    <source>
        <dbReference type="ARBA" id="ARBA00023163"/>
    </source>
</evidence>
<evidence type="ECO:0000256" key="4">
    <source>
        <dbReference type="ARBA" id="ARBA00023125"/>
    </source>
</evidence>
<keyword evidence="4" id="KW-0238">DNA-binding</keyword>
<evidence type="ECO:0000256" key="6">
    <source>
        <dbReference type="PROSITE-ProRule" id="PRU00169"/>
    </source>
</evidence>
<dbReference type="Gene3D" id="3.40.50.300">
    <property type="entry name" value="P-loop containing nucleotide triphosphate hydrolases"/>
    <property type="match status" value="1"/>
</dbReference>
<dbReference type="PANTHER" id="PTHR32071">
    <property type="entry name" value="TRANSCRIPTIONAL REGULATORY PROTEIN"/>
    <property type="match status" value="1"/>
</dbReference>
<dbReference type="OrthoDB" id="9767722at2"/>
<dbReference type="FunFam" id="3.40.50.300:FF:000006">
    <property type="entry name" value="DNA-binding transcriptional regulator NtrC"/>
    <property type="match status" value="1"/>
</dbReference>
<dbReference type="InterPro" id="IPR003593">
    <property type="entry name" value="AAA+_ATPase"/>
</dbReference>
<dbReference type="InterPro" id="IPR009057">
    <property type="entry name" value="Homeodomain-like_sf"/>
</dbReference>
<dbReference type="GO" id="GO:0005524">
    <property type="term" value="F:ATP binding"/>
    <property type="evidence" value="ECO:0007669"/>
    <property type="project" value="UniProtKB-KW"/>
</dbReference>
<dbReference type="SUPFAM" id="SSF52172">
    <property type="entry name" value="CheY-like"/>
    <property type="match status" value="1"/>
</dbReference>
<dbReference type="GO" id="GO:0003677">
    <property type="term" value="F:DNA binding"/>
    <property type="evidence" value="ECO:0007669"/>
    <property type="project" value="UniProtKB-KW"/>
</dbReference>
<keyword evidence="6" id="KW-0597">Phosphoprotein</keyword>
<dbReference type="GO" id="GO:0006355">
    <property type="term" value="P:regulation of DNA-templated transcription"/>
    <property type="evidence" value="ECO:0007669"/>
    <property type="project" value="InterPro"/>
</dbReference>
<dbReference type="InterPro" id="IPR027417">
    <property type="entry name" value="P-loop_NTPase"/>
</dbReference>
<accession>A0A173MH40</accession>
<dbReference type="PROSITE" id="PS50045">
    <property type="entry name" value="SIGMA54_INTERACT_4"/>
    <property type="match status" value="1"/>
</dbReference>
<feature type="modified residue" description="4-aspartylphosphate" evidence="6">
    <location>
        <position position="54"/>
    </location>
</feature>
<dbReference type="CDD" id="cd00009">
    <property type="entry name" value="AAA"/>
    <property type="match status" value="1"/>
</dbReference>
<dbReference type="PROSITE" id="PS00688">
    <property type="entry name" value="SIGMA54_INTERACT_3"/>
    <property type="match status" value="1"/>
</dbReference>
<dbReference type="InterPro" id="IPR011006">
    <property type="entry name" value="CheY-like_superfamily"/>
</dbReference>
<gene>
    <name evidence="9" type="ORF">SAMN05421788_102445</name>
</gene>
<dbReference type="InterPro" id="IPR025662">
    <property type="entry name" value="Sigma_54_int_dom_ATP-bd_1"/>
</dbReference>
<dbReference type="SUPFAM" id="SSF52540">
    <property type="entry name" value="P-loop containing nucleoside triphosphate hydrolases"/>
    <property type="match status" value="1"/>
</dbReference>
<dbReference type="Pfam" id="PF25601">
    <property type="entry name" value="AAA_lid_14"/>
    <property type="match status" value="1"/>
</dbReference>
<evidence type="ECO:0000313" key="9">
    <source>
        <dbReference type="EMBL" id="SIS97781.1"/>
    </source>
</evidence>
<dbReference type="InterPro" id="IPR025943">
    <property type="entry name" value="Sigma_54_int_dom_ATP-bd_2"/>
</dbReference>
<evidence type="ECO:0000313" key="10">
    <source>
        <dbReference type="Proteomes" id="UP000186917"/>
    </source>
</evidence>
<dbReference type="Gene3D" id="1.10.10.60">
    <property type="entry name" value="Homeodomain-like"/>
    <property type="match status" value="1"/>
</dbReference>
<sequence length="455" mass="50860">MKTRILIVEDQSVEANNLKIILQKAGYHVCSIAISVAQALVILENEKPDLALLDIQLKGNQTGIDLAHMLAARNIAFIFLSANSDAATLKLAKESCPYGFLLKPFRQKEVLVMMDVAFYLHQQKQEQSLTAPRRQPARTKPGYENILGESAAMKSVFSQLEIVSQTDTSVLILGESGTGKELIANAIHRLSKRSHKPFVIVNCGTLPANLIESQLFGHEKGAFTGAYEKQIGKFEQADGGTIFLDEVGELPVDLQVKFLRVLQEREIEPIGGKRKPIHVRVIAATNRNLEEEMAAGRFRMDLYYRLNIFPIHMPPLRERREDIIALAEHFVAQLAARERKHIEGLSDAAKESLLSYHWPGNIRELQNMMERSVLLCTSTLIPSIPLAATHSSRIKSSDTLKTFSENERDHILAVLEKTQWKIFGPGGAAELLELNGSTLQSKMKKLGIEKRITQK</sequence>
<keyword evidence="2" id="KW-0067">ATP-binding</keyword>
<dbReference type="Pfam" id="PF00158">
    <property type="entry name" value="Sigma54_activat"/>
    <property type="match status" value="1"/>
</dbReference>
<dbReference type="Pfam" id="PF00072">
    <property type="entry name" value="Response_reg"/>
    <property type="match status" value="1"/>
</dbReference>
<feature type="domain" description="Response regulatory" evidence="8">
    <location>
        <begin position="4"/>
        <end position="118"/>
    </location>
</feature>
<dbReference type="STRING" id="477680.SAMN05421788_102445"/>
<evidence type="ECO:0000259" key="7">
    <source>
        <dbReference type="PROSITE" id="PS50045"/>
    </source>
</evidence>
<evidence type="ECO:0000259" key="8">
    <source>
        <dbReference type="PROSITE" id="PS50110"/>
    </source>
</evidence>
<dbReference type="RefSeq" id="WP_076378196.1">
    <property type="nucleotide sequence ID" value="NZ_AP017422.1"/>
</dbReference>